<protein>
    <submittedName>
        <fullName evidence="2">Uncharacterized protein</fullName>
    </submittedName>
</protein>
<accession>A0A8J4U980</accession>
<dbReference type="AlphaFoldDB" id="A0A8J4U980"/>
<feature type="transmembrane region" description="Helical" evidence="1">
    <location>
        <begin position="58"/>
        <end position="75"/>
    </location>
</feature>
<dbReference type="EMBL" id="QNUK01000445">
    <property type="protein sequence ID" value="KAF5893229.1"/>
    <property type="molecule type" value="Genomic_DNA"/>
</dbReference>
<evidence type="ECO:0000313" key="2">
    <source>
        <dbReference type="EMBL" id="KAF5893229.1"/>
    </source>
</evidence>
<organism evidence="2 3">
    <name type="scientific">Clarias magur</name>
    <name type="common">Asian catfish</name>
    <name type="synonym">Macropteronotus magur</name>
    <dbReference type="NCBI Taxonomy" id="1594786"/>
    <lineage>
        <taxon>Eukaryota</taxon>
        <taxon>Metazoa</taxon>
        <taxon>Chordata</taxon>
        <taxon>Craniata</taxon>
        <taxon>Vertebrata</taxon>
        <taxon>Euteleostomi</taxon>
        <taxon>Actinopterygii</taxon>
        <taxon>Neopterygii</taxon>
        <taxon>Teleostei</taxon>
        <taxon>Ostariophysi</taxon>
        <taxon>Siluriformes</taxon>
        <taxon>Clariidae</taxon>
        <taxon>Clarias</taxon>
    </lineage>
</organism>
<keyword evidence="3" id="KW-1185">Reference proteome</keyword>
<keyword evidence="1" id="KW-1133">Transmembrane helix</keyword>
<comment type="caution">
    <text evidence="2">The sequence shown here is derived from an EMBL/GenBank/DDBJ whole genome shotgun (WGS) entry which is preliminary data.</text>
</comment>
<gene>
    <name evidence="2" type="ORF">DAT39_017079</name>
</gene>
<proteinExistence type="predicted"/>
<keyword evidence="1" id="KW-0812">Transmembrane</keyword>
<evidence type="ECO:0000313" key="3">
    <source>
        <dbReference type="Proteomes" id="UP000727407"/>
    </source>
</evidence>
<keyword evidence="1" id="KW-0472">Membrane</keyword>
<sequence>MKIYTPVYRANTDSTFPQCWSISGFMSGFTRSLHLSTPFLSLVWMFTLERRELFLGKLFLYAAILEAQYFMFWFVRDPSWSSMSV</sequence>
<evidence type="ECO:0000256" key="1">
    <source>
        <dbReference type="SAM" id="Phobius"/>
    </source>
</evidence>
<name>A0A8J4U980_CLAMG</name>
<reference evidence="2" key="1">
    <citation type="submission" date="2020-07" db="EMBL/GenBank/DDBJ databases">
        <title>Clarias magur genome sequencing, assembly and annotation.</title>
        <authorList>
            <person name="Kushwaha B."/>
            <person name="Kumar R."/>
            <person name="Das P."/>
            <person name="Joshi C.G."/>
            <person name="Kumar D."/>
            <person name="Nagpure N.S."/>
            <person name="Pandey M."/>
            <person name="Agarwal S."/>
            <person name="Srivastava S."/>
            <person name="Singh M."/>
            <person name="Sahoo L."/>
            <person name="Jayasankar P."/>
            <person name="Meher P.K."/>
            <person name="Koringa P.G."/>
            <person name="Iquebal M.A."/>
            <person name="Das S.P."/>
            <person name="Bit A."/>
            <person name="Patnaik S."/>
            <person name="Patel N."/>
            <person name="Shah T.M."/>
            <person name="Hinsu A."/>
            <person name="Jena J.K."/>
        </authorList>
    </citation>
    <scope>NUCLEOTIDE SEQUENCE</scope>
    <source>
        <strain evidence="2">CIFAMagur01</strain>
        <tissue evidence="2">Testis</tissue>
    </source>
</reference>
<dbReference type="Proteomes" id="UP000727407">
    <property type="component" value="Unassembled WGS sequence"/>
</dbReference>